<name>A0A0C2J5B5_THEKT</name>
<dbReference type="GO" id="GO:0005737">
    <property type="term" value="C:cytoplasm"/>
    <property type="evidence" value="ECO:0007669"/>
    <property type="project" value="TreeGrafter"/>
</dbReference>
<comment type="caution">
    <text evidence="5">The sequence shown here is derived from an EMBL/GenBank/DDBJ whole genome shotgun (WGS) entry which is preliminary data.</text>
</comment>
<keyword evidence="6" id="KW-1185">Reference proteome</keyword>
<sequence>MKRYPRINDDMSMDISKTLYVEKYNVFDPENENIPLTKYTNDPETYETTEEYVIQLNLQGYAKKNVHVKIAKRNILSVQARKKVFAKNGENIFEIARNYSIPPYCDTDDVKCEFNKQGMLKIRFRKICVPNRSISLENMSDKEIAHRKECICVSLDIGDFREDEIKVKSENGSLIIKGKCLRTKKDARRDDVMVKRKFKRVYIIDHDIQSNHIRTKKEGNKLYIELPREHLITNKHTYS</sequence>
<protein>
    <recommendedName>
        <fullName evidence="4">SHSP domain-containing protein</fullName>
    </recommendedName>
</protein>
<evidence type="ECO:0000259" key="4">
    <source>
        <dbReference type="PROSITE" id="PS01031"/>
    </source>
</evidence>
<comment type="similarity">
    <text evidence="2 3">Belongs to the small heat shock protein (HSP20) family.</text>
</comment>
<organism evidence="5 6">
    <name type="scientific">Thelohanellus kitauei</name>
    <name type="common">Myxosporean</name>
    <dbReference type="NCBI Taxonomy" id="669202"/>
    <lineage>
        <taxon>Eukaryota</taxon>
        <taxon>Metazoa</taxon>
        <taxon>Cnidaria</taxon>
        <taxon>Myxozoa</taxon>
        <taxon>Myxosporea</taxon>
        <taxon>Bivalvulida</taxon>
        <taxon>Platysporina</taxon>
        <taxon>Myxobolidae</taxon>
        <taxon>Thelohanellus</taxon>
    </lineage>
</organism>
<evidence type="ECO:0000256" key="1">
    <source>
        <dbReference type="ARBA" id="ARBA00023016"/>
    </source>
</evidence>
<dbReference type="AlphaFoldDB" id="A0A0C2J5B5"/>
<dbReference type="OrthoDB" id="1431247at2759"/>
<dbReference type="SUPFAM" id="SSF49764">
    <property type="entry name" value="HSP20-like chaperones"/>
    <property type="match status" value="2"/>
</dbReference>
<dbReference type="GO" id="GO:0051082">
    <property type="term" value="F:unfolded protein binding"/>
    <property type="evidence" value="ECO:0007669"/>
    <property type="project" value="TreeGrafter"/>
</dbReference>
<dbReference type="GO" id="GO:0009408">
    <property type="term" value="P:response to heat"/>
    <property type="evidence" value="ECO:0007669"/>
    <property type="project" value="TreeGrafter"/>
</dbReference>
<dbReference type="GO" id="GO:0042026">
    <property type="term" value="P:protein refolding"/>
    <property type="evidence" value="ECO:0007669"/>
    <property type="project" value="TreeGrafter"/>
</dbReference>
<dbReference type="PANTHER" id="PTHR45640:SF13">
    <property type="entry name" value="HEAT SHOCK PROTEIN 22-RELATED"/>
    <property type="match status" value="1"/>
</dbReference>
<dbReference type="EMBL" id="JWZT01004323">
    <property type="protein sequence ID" value="KII64358.1"/>
    <property type="molecule type" value="Genomic_DNA"/>
</dbReference>
<reference evidence="5 6" key="1">
    <citation type="journal article" date="2014" name="Genome Biol. Evol.">
        <title>The genome of the myxosporean Thelohanellus kitauei shows adaptations to nutrient acquisition within its fish host.</title>
        <authorList>
            <person name="Yang Y."/>
            <person name="Xiong J."/>
            <person name="Zhou Z."/>
            <person name="Huo F."/>
            <person name="Miao W."/>
            <person name="Ran C."/>
            <person name="Liu Y."/>
            <person name="Zhang J."/>
            <person name="Feng J."/>
            <person name="Wang M."/>
            <person name="Wang M."/>
            <person name="Wang L."/>
            <person name="Yao B."/>
        </authorList>
    </citation>
    <scope>NUCLEOTIDE SEQUENCE [LARGE SCALE GENOMIC DNA]</scope>
    <source>
        <strain evidence="5">Wuqing</strain>
    </source>
</reference>
<evidence type="ECO:0000256" key="3">
    <source>
        <dbReference type="RuleBase" id="RU003616"/>
    </source>
</evidence>
<dbReference type="InterPro" id="IPR001436">
    <property type="entry name" value="Alpha-crystallin/sHSP_animal"/>
</dbReference>
<dbReference type="PROSITE" id="PS01031">
    <property type="entry name" value="SHSP"/>
    <property type="match status" value="1"/>
</dbReference>
<dbReference type="PANTHER" id="PTHR45640">
    <property type="entry name" value="HEAT SHOCK PROTEIN HSP-12.2-RELATED"/>
    <property type="match status" value="1"/>
</dbReference>
<dbReference type="InterPro" id="IPR002068">
    <property type="entry name" value="A-crystallin/Hsp20_dom"/>
</dbReference>
<keyword evidence="1" id="KW-0346">Stress response</keyword>
<dbReference type="Pfam" id="PF00011">
    <property type="entry name" value="HSP20"/>
    <property type="match status" value="2"/>
</dbReference>
<dbReference type="Gene3D" id="2.60.40.790">
    <property type="match status" value="2"/>
</dbReference>
<feature type="domain" description="SHSP" evidence="4">
    <location>
        <begin position="133"/>
        <end position="239"/>
    </location>
</feature>
<proteinExistence type="inferred from homology"/>
<evidence type="ECO:0000313" key="6">
    <source>
        <dbReference type="Proteomes" id="UP000031668"/>
    </source>
</evidence>
<evidence type="ECO:0000313" key="5">
    <source>
        <dbReference type="EMBL" id="KII64358.1"/>
    </source>
</evidence>
<dbReference type="InterPro" id="IPR008978">
    <property type="entry name" value="HSP20-like_chaperone"/>
</dbReference>
<dbReference type="GO" id="GO:0005634">
    <property type="term" value="C:nucleus"/>
    <property type="evidence" value="ECO:0007669"/>
    <property type="project" value="TreeGrafter"/>
</dbReference>
<accession>A0A0C2J5B5</accession>
<dbReference type="CDD" id="cd00298">
    <property type="entry name" value="ACD_sHsps_p23-like"/>
    <property type="match status" value="1"/>
</dbReference>
<dbReference type="CDD" id="cd06464">
    <property type="entry name" value="ACD_sHsps-like"/>
    <property type="match status" value="1"/>
</dbReference>
<dbReference type="Proteomes" id="UP000031668">
    <property type="component" value="Unassembled WGS sequence"/>
</dbReference>
<evidence type="ECO:0000256" key="2">
    <source>
        <dbReference type="PROSITE-ProRule" id="PRU00285"/>
    </source>
</evidence>
<gene>
    <name evidence="5" type="ORF">RF11_15132</name>
</gene>